<organism evidence="2 3">
    <name type="scientific">Caudoviricetes sp. vir335</name>
    <dbReference type="NCBI Taxonomy" id="3068357"/>
    <lineage>
        <taxon>Viruses</taxon>
        <taxon>Duplodnaviria</taxon>
        <taxon>Heunggongvirae</taxon>
        <taxon>Uroviricota</taxon>
        <taxon>Caudoviricetes</taxon>
    </lineage>
</organism>
<dbReference type="GeneID" id="301841435"/>
<name>A0AA86XTH2_9CAUD</name>
<dbReference type="InterPro" id="IPR036844">
    <property type="entry name" value="Hint_dom_sf"/>
</dbReference>
<protein>
    <submittedName>
        <fullName evidence="2">Terminase large subunit</fullName>
    </submittedName>
</protein>
<dbReference type="SMART" id="SM00305">
    <property type="entry name" value="HintC"/>
    <property type="match status" value="1"/>
</dbReference>
<proteinExistence type="predicted"/>
<dbReference type="InterPro" id="IPR035413">
    <property type="entry name" value="Terminase_L_C"/>
</dbReference>
<dbReference type="EMBL" id="BK063680">
    <property type="protein sequence ID" value="DBA35577.1"/>
    <property type="molecule type" value="Genomic_DNA"/>
</dbReference>
<evidence type="ECO:0000313" key="3">
    <source>
        <dbReference type="Proteomes" id="UP001302000"/>
    </source>
</evidence>
<dbReference type="Gene3D" id="2.170.16.10">
    <property type="entry name" value="Hedgehog/Intein (Hint) domain"/>
    <property type="match status" value="1"/>
</dbReference>
<dbReference type="PANTHER" id="PTHR39184">
    <property type="match status" value="1"/>
</dbReference>
<evidence type="ECO:0000259" key="1">
    <source>
        <dbReference type="SMART" id="SM00305"/>
    </source>
</evidence>
<dbReference type="RefSeq" id="YP_013605481.1">
    <property type="nucleotide sequence ID" value="NC_134205.1"/>
</dbReference>
<dbReference type="Pfam" id="PF04466">
    <property type="entry name" value="Terminase_3"/>
    <property type="match status" value="1"/>
</dbReference>
<dbReference type="CDD" id="cd00081">
    <property type="entry name" value="Hint"/>
    <property type="match status" value="1"/>
</dbReference>
<dbReference type="Gene3D" id="3.40.50.300">
    <property type="entry name" value="P-loop containing nucleotide triphosphate hydrolases"/>
    <property type="match status" value="1"/>
</dbReference>
<sequence>MSEDAPQMRLSEMFDKAYYEPWTTRKKNVVIKGSKGSGKSKWAALWIIYNMMKYRDLMPSTLVVRKFKESIKDSIYAELKWAINQFHVESLWKCNISPMEMVFLPTGQKILFRGMDDPLKVASISVEKGSLCWVLWEEASQITNEEDFNTINMSIRGKLPPGLWKRVMIIFNPWSEKHWLKARFFDNPDPDTLALTTTYKNNPFLSEENLKEYEDLRIRSPRAARVICDGDWGIAGGLVFEDWEEADFDINVIRATYPGLRFSYGLDFGFVNDPTAFVAIAVDELSRQIWIFDEMYEYGWDNLKIARKLTRMGYADKVIVCDSAEQKSIYELKRGYQTPAYDDNGDPLMDVDGHQLTDTWILPNAEMAMKGPDSVRNGIRDLQSYHIIIHRTKCKNAIIEFNNYAFEEDKDGNLTDKPMDVFNHCLAAGTMIATDHGNVPIEDVQVGDMVLTHLGYRKVLASGITRPEPAEIWRIETEGGNILEGTFDHPLPRNPDHPCHEDVLPLGHSAGSMIRIVGGGRDCVMSAIPAGRVEYVYDLTVDEAHDFFANGILVSNCMDSLRYAKSKLMGKGKGLVIETGESPVITSTEPHTIKRLQPCSRVYSTYDDESRLLSGPTTNDGIPLSLFNQASQKEAER</sequence>
<accession>A0AA86XTH2</accession>
<dbReference type="NCBIfam" id="TIGR01443">
    <property type="entry name" value="intein_Cterm"/>
    <property type="match status" value="1"/>
</dbReference>
<dbReference type="InterPro" id="IPR035412">
    <property type="entry name" value="Terminase_L_N"/>
</dbReference>
<dbReference type="NCBIfam" id="TIGR01547">
    <property type="entry name" value="phage_term_2"/>
    <property type="match status" value="1"/>
</dbReference>
<dbReference type="InterPro" id="IPR030934">
    <property type="entry name" value="Intein_C"/>
</dbReference>
<dbReference type="Pfam" id="PF17288">
    <property type="entry name" value="Terminase_3C"/>
    <property type="match status" value="1"/>
</dbReference>
<dbReference type="InterPro" id="IPR027417">
    <property type="entry name" value="P-loop_NTPase"/>
</dbReference>
<dbReference type="PANTHER" id="PTHR39184:SF1">
    <property type="entry name" value="PBSX PHAGE TERMINASE LARGE SUBUNIT"/>
    <property type="match status" value="1"/>
</dbReference>
<dbReference type="InterPro" id="IPR003586">
    <property type="entry name" value="Hint_dom_C"/>
</dbReference>
<dbReference type="InterPro" id="IPR006437">
    <property type="entry name" value="Phage_terminase_lsu"/>
</dbReference>
<gene>
    <name evidence="2" type="ORF">vir335_00021</name>
</gene>
<dbReference type="InterPro" id="IPR052380">
    <property type="entry name" value="Viral_DNA_packaging_terminase"/>
</dbReference>
<feature type="domain" description="Hint" evidence="1">
    <location>
        <begin position="520"/>
        <end position="562"/>
    </location>
</feature>
<reference evidence="2 3" key="1">
    <citation type="journal article" date="2023" name="Nat. Microbiol.">
        <title>A compendium of viruses from methanogenic archaea reveals their diversity and adaptations to the gut environment.</title>
        <authorList>
            <person name="Medvedeva S."/>
            <person name="Borrel G."/>
            <person name="Krupovic M."/>
            <person name="Gribaldo S."/>
        </authorList>
    </citation>
    <scope>NUCLEOTIDE SEQUENCE [LARGE SCALE GENOMIC DNA]</scope>
</reference>
<keyword evidence="3" id="KW-1185">Reference proteome</keyword>
<dbReference type="Proteomes" id="UP001302000">
    <property type="component" value="Segment"/>
</dbReference>
<dbReference type="SUPFAM" id="SSF51294">
    <property type="entry name" value="Hedgehog/intein (Hint) domain"/>
    <property type="match status" value="1"/>
</dbReference>
<evidence type="ECO:0000313" key="2">
    <source>
        <dbReference type="EMBL" id="DBA35577.1"/>
    </source>
</evidence>
<dbReference type="Gene3D" id="3.30.420.280">
    <property type="match status" value="1"/>
</dbReference>